<comment type="caution">
    <text evidence="2">The sequence shown here is derived from an EMBL/GenBank/DDBJ whole genome shotgun (WGS) entry which is preliminary data.</text>
</comment>
<reference evidence="2 3" key="1">
    <citation type="submission" date="2006-04" db="EMBL/GenBank/DDBJ databases">
        <authorList>
            <person name="Nierman W.C."/>
        </authorList>
    </citation>
    <scope>NUCLEOTIDE SEQUENCE [LARGE SCALE GENOMIC DNA]</scope>
    <source>
        <strain evidence="2 3">DW4/3-1</strain>
    </source>
</reference>
<evidence type="ECO:0000313" key="3">
    <source>
        <dbReference type="Proteomes" id="UP000032702"/>
    </source>
</evidence>
<proteinExistence type="predicted"/>
<keyword evidence="1" id="KW-0175">Coiled coil</keyword>
<dbReference type="AlphaFoldDB" id="Q09DK6"/>
<evidence type="ECO:0000256" key="1">
    <source>
        <dbReference type="SAM" id="Coils"/>
    </source>
</evidence>
<sequence>MARMVRIPVWVVIGVFAFASVKAFAGPPEAGAAKSVAEASKKLESARAALAAAVKRIEKDPPDNADLDTALAAVEALKNALDAGASFETEDLEYAKTVLAARKELRTNREYVDERRAKVHIHEFRRRIDGELASLNERVAKVAGKDAGPKELDDARAAVAAVKKLADEGRSLTKQDAKFATYLAETDAAVARHEKTIDERWLQLSAQKQRGLLDDSRKALSTALGALGNAWSDEKFADADKAATALQKQIDEGKPLEERDKAYRAEADKARAEVAQAKRRLEELVAAAGVSRVKEEMGPAYDELVASAKALRARKPAPEQLSGAKTAAFVVRKLVEKYEPQAARDRAIGQYLTEVKNTLVEVEVALQLRNLEAARAEVMQSLRNLEKRAPAPEQFEEANTALVVLAKTLETVHAKNPAISAHAADARQLLKDGRATIDRRRYEVDLQQQRAKVDEARKNAAALVTQIQKEKPTEAQLQEAENAVKQIGVVLEAGAHFVKKDRDYALYAKETKERMAELNDRIARRKIVLSAADSRVLLAERVAQAKEKLDATKPVASTDADIDAASKSVEELMQAIEVRAELEQQDAGYASYAERTRNELLKLVESLETSRQARALRRTTGEALAAANAASEKAAAATDLRKRKELYASAMEKLKACQDEGARMLKENAKLATVDVLVVGLPVRPEEVMAQCAQRAGALLEPQKKAEAQLRFDEGPKKAYESAKTHLSKSRKNEALAQLNDCVVEGRILENRYPDIKDHKFAVGGASMSLAELIQVCVKERKTLEPSR</sequence>
<dbReference type="Proteomes" id="UP000032702">
    <property type="component" value="Unassembled WGS sequence"/>
</dbReference>
<dbReference type="EMBL" id="AAMD01000003">
    <property type="protein sequence ID" value="EAU69820.1"/>
    <property type="molecule type" value="Genomic_DNA"/>
</dbReference>
<feature type="coiled-coil region" evidence="1">
    <location>
        <begin position="439"/>
        <end position="466"/>
    </location>
</feature>
<dbReference type="PATRIC" id="fig|378806.16.peg.9168"/>
<feature type="coiled-coil region" evidence="1">
    <location>
        <begin position="260"/>
        <end position="287"/>
    </location>
</feature>
<protein>
    <submittedName>
        <fullName evidence="2">Uncharacterized protein</fullName>
    </submittedName>
</protein>
<name>Q09DK6_STIAD</name>
<accession>Q09DK6</accession>
<gene>
    <name evidence="2" type="ORF">STIAU_1478</name>
</gene>
<organism evidence="2 3">
    <name type="scientific">Stigmatella aurantiaca (strain DW4/3-1)</name>
    <dbReference type="NCBI Taxonomy" id="378806"/>
    <lineage>
        <taxon>Bacteria</taxon>
        <taxon>Pseudomonadati</taxon>
        <taxon>Myxococcota</taxon>
        <taxon>Myxococcia</taxon>
        <taxon>Myxococcales</taxon>
        <taxon>Cystobacterineae</taxon>
        <taxon>Archangiaceae</taxon>
        <taxon>Stigmatella</taxon>
    </lineage>
</organism>
<evidence type="ECO:0000313" key="2">
    <source>
        <dbReference type="EMBL" id="EAU69820.1"/>
    </source>
</evidence>